<comment type="pathway">
    <text evidence="1">Mycotoxin biosynthesis.</text>
</comment>
<dbReference type="GO" id="GO:0043386">
    <property type="term" value="P:mycotoxin biosynthetic process"/>
    <property type="evidence" value="ECO:0007669"/>
    <property type="project" value="InterPro"/>
</dbReference>
<feature type="transmembrane region" description="Helical" evidence="4">
    <location>
        <begin position="12"/>
        <end position="33"/>
    </location>
</feature>
<keyword evidence="4" id="KW-1133">Transmembrane helix</keyword>
<reference evidence="5 6" key="1">
    <citation type="submission" date="2015-04" db="EMBL/GenBank/DDBJ databases">
        <title>Complete genome sequence of Schizopora paradoxa KUC8140, a cosmopolitan wood degrader in East Asia.</title>
        <authorList>
            <consortium name="DOE Joint Genome Institute"/>
            <person name="Min B."/>
            <person name="Park H."/>
            <person name="Jang Y."/>
            <person name="Kim J.-J."/>
            <person name="Kim K.H."/>
            <person name="Pangilinan J."/>
            <person name="Lipzen A."/>
            <person name="Riley R."/>
            <person name="Grigoriev I.V."/>
            <person name="Spatafora J.W."/>
            <person name="Choi I.-G."/>
        </authorList>
    </citation>
    <scope>NUCLEOTIDE SEQUENCE [LARGE SCALE GENOMIC DNA]</scope>
    <source>
        <strain evidence="5 6">KUC8140</strain>
    </source>
</reference>
<evidence type="ECO:0000256" key="2">
    <source>
        <dbReference type="ARBA" id="ARBA00023002"/>
    </source>
</evidence>
<evidence type="ECO:0000313" key="6">
    <source>
        <dbReference type="Proteomes" id="UP000053477"/>
    </source>
</evidence>
<dbReference type="GO" id="GO:0016491">
    <property type="term" value="F:oxidoreductase activity"/>
    <property type="evidence" value="ECO:0007669"/>
    <property type="project" value="UniProtKB-KW"/>
</dbReference>
<dbReference type="OrthoDB" id="3687641at2759"/>
<dbReference type="InterPro" id="IPR021765">
    <property type="entry name" value="UstYa-like"/>
</dbReference>
<dbReference type="PANTHER" id="PTHR33365">
    <property type="entry name" value="YALI0B05434P"/>
    <property type="match status" value="1"/>
</dbReference>
<dbReference type="InParanoid" id="A0A0H2S804"/>
<evidence type="ECO:0000256" key="1">
    <source>
        <dbReference type="ARBA" id="ARBA00004685"/>
    </source>
</evidence>
<evidence type="ECO:0000256" key="4">
    <source>
        <dbReference type="SAM" id="Phobius"/>
    </source>
</evidence>
<dbReference type="EMBL" id="KQ085900">
    <property type="protein sequence ID" value="KLO17813.1"/>
    <property type="molecule type" value="Genomic_DNA"/>
</dbReference>
<evidence type="ECO:0000313" key="5">
    <source>
        <dbReference type="EMBL" id="KLO17813.1"/>
    </source>
</evidence>
<evidence type="ECO:0000256" key="3">
    <source>
        <dbReference type="ARBA" id="ARBA00035112"/>
    </source>
</evidence>
<name>A0A0H2S804_9AGAM</name>
<keyword evidence="6" id="KW-1185">Reference proteome</keyword>
<dbReference type="Pfam" id="PF11807">
    <property type="entry name" value="UstYa"/>
    <property type="match status" value="1"/>
</dbReference>
<proteinExistence type="inferred from homology"/>
<comment type="similarity">
    <text evidence="3">Belongs to the ustYa family.</text>
</comment>
<keyword evidence="4" id="KW-0812">Transmembrane</keyword>
<dbReference type="PANTHER" id="PTHR33365:SF11">
    <property type="entry name" value="TAT PATHWAY SIGNAL SEQUENCE"/>
    <property type="match status" value="1"/>
</dbReference>
<keyword evidence="2" id="KW-0560">Oxidoreductase</keyword>
<dbReference type="STRING" id="27342.A0A0H2S804"/>
<protein>
    <submittedName>
        <fullName evidence="5">Uncharacterized protein</fullName>
    </submittedName>
</protein>
<sequence>MSVQKTSRRRRLYTSAVFLALFLNACILAWATLKGIAPLGVGQEEASTFSYIGNDFPRMLQVDLPDILVTADDFVEYKLYGEQAMADWNKQVPKGNGVVRLGEYHREFVVVAGHELHCLMRLVRAINLPEDPTSELEHSGHCLGYLRERILCDADLTLEPFDLLEFDSDAEVKEATPPHICKDWTKMLGALHDNLEDWEKLEVILKNQKKHQ</sequence>
<dbReference type="AlphaFoldDB" id="A0A0H2S804"/>
<gene>
    <name evidence="5" type="ORF">SCHPADRAFT_143041</name>
</gene>
<accession>A0A0H2S804</accession>
<keyword evidence="4" id="KW-0472">Membrane</keyword>
<organism evidence="5 6">
    <name type="scientific">Schizopora paradoxa</name>
    <dbReference type="NCBI Taxonomy" id="27342"/>
    <lineage>
        <taxon>Eukaryota</taxon>
        <taxon>Fungi</taxon>
        <taxon>Dikarya</taxon>
        <taxon>Basidiomycota</taxon>
        <taxon>Agaricomycotina</taxon>
        <taxon>Agaricomycetes</taxon>
        <taxon>Hymenochaetales</taxon>
        <taxon>Schizoporaceae</taxon>
        <taxon>Schizopora</taxon>
    </lineage>
</organism>
<dbReference type="Proteomes" id="UP000053477">
    <property type="component" value="Unassembled WGS sequence"/>
</dbReference>